<dbReference type="PANTHER" id="PTHR46162:SF2">
    <property type="entry name" value="ANKYRIN REPEAT-CONTAINING PROTEIN-RELATED"/>
    <property type="match status" value="1"/>
</dbReference>
<dbReference type="Gene3D" id="2.60.210.10">
    <property type="entry name" value="Apoptosis, Tumor Necrosis Factor Receptor Associated Protein 2, Chain A"/>
    <property type="match status" value="2"/>
</dbReference>
<dbReference type="EMBL" id="CM007890">
    <property type="protein sequence ID" value="OTG37730.1"/>
    <property type="molecule type" value="Genomic_DNA"/>
</dbReference>
<keyword evidence="2" id="KW-0378">Hydrolase</keyword>
<feature type="domain" description="MATH" evidence="1">
    <location>
        <begin position="178"/>
        <end position="302"/>
    </location>
</feature>
<dbReference type="SMART" id="SM00061">
    <property type="entry name" value="MATH"/>
    <property type="match status" value="2"/>
</dbReference>
<keyword evidence="4" id="KW-1185">Reference proteome</keyword>
<dbReference type="Proteomes" id="UP000215914">
    <property type="component" value="Chromosome 1"/>
</dbReference>
<gene>
    <name evidence="3" type="ORF">HannXRQ_Chr01g0022021</name>
    <name evidence="2" type="ORF">HanXRQr2_Chr01g0033401</name>
</gene>
<accession>A0A251VQ64</accession>
<dbReference type="PROSITE" id="PS50144">
    <property type="entry name" value="MATH"/>
    <property type="match status" value="2"/>
</dbReference>
<sequence length="312" mass="35441">MAIEESCSGDLRTTSVSPPAHYILNIQQFSLLTKQHVERYESNEFEAAGYKWKLVIHPNGNKSKDAGKFLSLYLAMADATSLPPGWEVYATFKIFLLDQNNDNYMTLEDEMREGRRFHRLRTEWGFDKFISLKEFGDSENGYLVGDKCVFGAEVFVSKETSKGKTECLSMLKDALSYKHSWMFTFSKVNANCETSNIFNVGGHKWKILLYPNGVKGVGGGYISLKLALADVENLPSGTKIFVEFTLRIWDQLNARHDEGKASHWFSASDSEHGWQRFVSHAIFFQTNRGLLHKDICYIQADVAIHGEKTVFG</sequence>
<dbReference type="InParanoid" id="A0A251VQ64"/>
<reference evidence="3" key="2">
    <citation type="submission" date="2017-02" db="EMBL/GenBank/DDBJ databases">
        <title>Sunflower complete genome.</title>
        <authorList>
            <person name="Langlade N."/>
            <person name="Munos S."/>
        </authorList>
    </citation>
    <scope>NUCLEOTIDE SEQUENCE [LARGE SCALE GENOMIC DNA]</scope>
    <source>
        <tissue evidence="3">Leaves</tissue>
    </source>
</reference>
<evidence type="ECO:0000313" key="4">
    <source>
        <dbReference type="Proteomes" id="UP000215914"/>
    </source>
</evidence>
<reference evidence="2 4" key="1">
    <citation type="journal article" date="2017" name="Nature">
        <title>The sunflower genome provides insights into oil metabolism, flowering and Asterid evolution.</title>
        <authorList>
            <person name="Badouin H."/>
            <person name="Gouzy J."/>
            <person name="Grassa C.J."/>
            <person name="Murat F."/>
            <person name="Staton S.E."/>
            <person name="Cottret L."/>
            <person name="Lelandais-Briere C."/>
            <person name="Owens G.L."/>
            <person name="Carrere S."/>
            <person name="Mayjonade B."/>
            <person name="Legrand L."/>
            <person name="Gill N."/>
            <person name="Kane N.C."/>
            <person name="Bowers J.E."/>
            <person name="Hubner S."/>
            <person name="Bellec A."/>
            <person name="Berard A."/>
            <person name="Berges H."/>
            <person name="Blanchet N."/>
            <person name="Boniface M.C."/>
            <person name="Brunel D."/>
            <person name="Catrice O."/>
            <person name="Chaidir N."/>
            <person name="Claudel C."/>
            <person name="Donnadieu C."/>
            <person name="Faraut T."/>
            <person name="Fievet G."/>
            <person name="Helmstetter N."/>
            <person name="King M."/>
            <person name="Knapp S.J."/>
            <person name="Lai Z."/>
            <person name="Le Paslier M.C."/>
            <person name="Lippi Y."/>
            <person name="Lorenzon L."/>
            <person name="Mandel J.R."/>
            <person name="Marage G."/>
            <person name="Marchand G."/>
            <person name="Marquand E."/>
            <person name="Bret-Mestries E."/>
            <person name="Morien E."/>
            <person name="Nambeesan S."/>
            <person name="Nguyen T."/>
            <person name="Pegot-Espagnet P."/>
            <person name="Pouilly N."/>
            <person name="Raftis F."/>
            <person name="Sallet E."/>
            <person name="Schiex T."/>
            <person name="Thomas J."/>
            <person name="Vandecasteele C."/>
            <person name="Vares D."/>
            <person name="Vear F."/>
            <person name="Vautrin S."/>
            <person name="Crespi M."/>
            <person name="Mangin B."/>
            <person name="Burke J.M."/>
            <person name="Salse J."/>
            <person name="Munos S."/>
            <person name="Vincourt P."/>
            <person name="Rieseberg L.H."/>
            <person name="Langlade N.B."/>
        </authorList>
    </citation>
    <scope>NUCLEOTIDE SEQUENCE [LARGE SCALE GENOMIC DNA]</scope>
    <source>
        <strain evidence="4">cv. SF193</strain>
        <tissue evidence="2">Leaves</tissue>
    </source>
</reference>
<protein>
    <submittedName>
        <fullName evidence="3">Putative TRAF-like family protein</fullName>
    </submittedName>
    <submittedName>
        <fullName evidence="2">Ubiquitinyl hydrolase 1</fullName>
        <ecNumber evidence="2">3.4.19.12</ecNumber>
    </submittedName>
</protein>
<evidence type="ECO:0000313" key="3">
    <source>
        <dbReference type="EMBL" id="OTG37730.1"/>
    </source>
</evidence>
<dbReference type="AlphaFoldDB" id="A0A251VQ64"/>
<reference evidence="2" key="3">
    <citation type="submission" date="2020-06" db="EMBL/GenBank/DDBJ databases">
        <title>Helianthus annuus Genome sequencing and assembly Release 2.</title>
        <authorList>
            <person name="Gouzy J."/>
            <person name="Langlade N."/>
            <person name="Munos S."/>
        </authorList>
    </citation>
    <scope>NUCLEOTIDE SEQUENCE</scope>
    <source>
        <tissue evidence="2">Leaves</tissue>
    </source>
</reference>
<proteinExistence type="predicted"/>
<dbReference type="STRING" id="4232.A0A251VQ64"/>
<evidence type="ECO:0000313" key="2">
    <source>
        <dbReference type="EMBL" id="KAF5822992.1"/>
    </source>
</evidence>
<dbReference type="InterPro" id="IPR002083">
    <property type="entry name" value="MATH/TRAF_dom"/>
</dbReference>
<dbReference type="OMA" id="TWWFSAS"/>
<dbReference type="OrthoDB" id="1883087at2759"/>
<dbReference type="EC" id="3.4.19.12" evidence="2"/>
<dbReference type="CDD" id="cd00121">
    <property type="entry name" value="MATH"/>
    <property type="match status" value="2"/>
</dbReference>
<feature type="domain" description="MATH" evidence="1">
    <location>
        <begin position="19"/>
        <end position="154"/>
    </location>
</feature>
<dbReference type="EMBL" id="MNCJ02000316">
    <property type="protein sequence ID" value="KAF5822992.1"/>
    <property type="molecule type" value="Genomic_DNA"/>
</dbReference>
<name>A0A251VQ64_HELAN</name>
<evidence type="ECO:0000259" key="1">
    <source>
        <dbReference type="PROSITE" id="PS50144"/>
    </source>
</evidence>
<organism evidence="3 4">
    <name type="scientific">Helianthus annuus</name>
    <name type="common">Common sunflower</name>
    <dbReference type="NCBI Taxonomy" id="4232"/>
    <lineage>
        <taxon>Eukaryota</taxon>
        <taxon>Viridiplantae</taxon>
        <taxon>Streptophyta</taxon>
        <taxon>Embryophyta</taxon>
        <taxon>Tracheophyta</taxon>
        <taxon>Spermatophyta</taxon>
        <taxon>Magnoliopsida</taxon>
        <taxon>eudicotyledons</taxon>
        <taxon>Gunneridae</taxon>
        <taxon>Pentapetalae</taxon>
        <taxon>asterids</taxon>
        <taxon>campanulids</taxon>
        <taxon>Asterales</taxon>
        <taxon>Asteraceae</taxon>
        <taxon>Asteroideae</taxon>
        <taxon>Heliantheae alliance</taxon>
        <taxon>Heliantheae</taxon>
        <taxon>Helianthus</taxon>
    </lineage>
</organism>
<dbReference type="FunCoup" id="A0A251VQ64">
    <property type="interactions" value="189"/>
</dbReference>
<dbReference type="PANTHER" id="PTHR46162">
    <property type="entry name" value="TRAF-LIKE FAMILY PROTEIN"/>
    <property type="match status" value="1"/>
</dbReference>
<dbReference type="GO" id="GO:0004843">
    <property type="term" value="F:cysteine-type deubiquitinase activity"/>
    <property type="evidence" value="ECO:0007669"/>
    <property type="project" value="UniProtKB-EC"/>
</dbReference>
<dbReference type="SUPFAM" id="SSF49599">
    <property type="entry name" value="TRAF domain-like"/>
    <property type="match status" value="2"/>
</dbReference>
<dbReference type="InterPro" id="IPR008974">
    <property type="entry name" value="TRAF-like"/>
</dbReference>
<dbReference type="Pfam" id="PF22486">
    <property type="entry name" value="MATH_2"/>
    <property type="match status" value="2"/>
</dbReference>
<dbReference type="Gramene" id="mRNA:HanXRQr2_Chr01g0033401">
    <property type="protein sequence ID" value="mRNA:HanXRQr2_Chr01g0033401"/>
    <property type="gene ID" value="HanXRQr2_Chr01g0033401"/>
</dbReference>